<dbReference type="Pfam" id="PF00112">
    <property type="entry name" value="Peptidase_C1"/>
    <property type="match status" value="1"/>
</dbReference>
<accession>A0A8T2PYK6</accession>
<dbReference type="InterPro" id="IPR025660">
    <property type="entry name" value="Pept_his_AS"/>
</dbReference>
<evidence type="ECO:0000256" key="4">
    <source>
        <dbReference type="ARBA" id="ARBA00022801"/>
    </source>
</evidence>
<dbReference type="InterPro" id="IPR025661">
    <property type="entry name" value="Pept_asp_AS"/>
</dbReference>
<gene>
    <name evidence="9" type="ORF">KP509_39G014200</name>
</gene>
<evidence type="ECO:0000313" key="10">
    <source>
        <dbReference type="Proteomes" id="UP000825935"/>
    </source>
</evidence>
<evidence type="ECO:0000259" key="8">
    <source>
        <dbReference type="SMART" id="SM00848"/>
    </source>
</evidence>
<feature type="region of interest" description="Disordered" evidence="6">
    <location>
        <begin position="146"/>
        <end position="168"/>
    </location>
</feature>
<dbReference type="Pfam" id="PF08246">
    <property type="entry name" value="Inhibitor_I29"/>
    <property type="match status" value="1"/>
</dbReference>
<keyword evidence="3" id="KW-0732">Signal</keyword>
<evidence type="ECO:0000256" key="1">
    <source>
        <dbReference type="ARBA" id="ARBA00008455"/>
    </source>
</evidence>
<dbReference type="CDD" id="cd02248">
    <property type="entry name" value="Peptidase_C1A"/>
    <property type="match status" value="1"/>
</dbReference>
<keyword evidence="5" id="KW-1015">Disulfide bond</keyword>
<dbReference type="FunFam" id="3.90.70.10:FF:000067">
    <property type="entry name" value="Senescence-specific cysteine protease"/>
    <property type="match status" value="1"/>
</dbReference>
<evidence type="ECO:0000256" key="6">
    <source>
        <dbReference type="SAM" id="MobiDB-lite"/>
    </source>
</evidence>
<dbReference type="AlphaFoldDB" id="A0A8T2PYK6"/>
<evidence type="ECO:0000313" key="9">
    <source>
        <dbReference type="EMBL" id="KAH7276604.1"/>
    </source>
</evidence>
<dbReference type="PRINTS" id="PR00705">
    <property type="entry name" value="PAPAIN"/>
</dbReference>
<keyword evidence="4" id="KW-0378">Hydrolase</keyword>
<sequence length="390" mass="42541">MASSVLSSDSCAISPAFLPLLREAMAVLILLAGCCILSVDAASIDNNLQNGRSQPTSNEDFPGPEEMSSLFLSWLEKNPRPYADDTGSRSFEKLRRFGIFSENFRHIFRHNNAGGSSYWLDLNSFADLTHEEFKATYLWRGSVDGKMRSRPHDHGRDHHKPASDDEELPVEVDWRKRGAVTAVKNQGQCGSCWAFSTVAAVEGIHQISTGKLIPLSEQQLVDCSTQNNGCNGGSMPLAFDFVVNNGGLETEEHYPYEAVQGDCRTRASLQGPVSIDSYVEVPTEEEAILRAVAQQPVSVGIDAGQRDFQFYAGGVYDGRCGTQLNHGVTIVGYGTDAQSGADYWIVKNSWGASWGDNGYINIKRGSPEPEGKCGINTFASYPVKTLSSSC</sequence>
<dbReference type="InterPro" id="IPR000169">
    <property type="entry name" value="Pept_cys_AS"/>
</dbReference>
<name>A0A8T2PYK6_CERRI</name>
<dbReference type="SUPFAM" id="SSF54001">
    <property type="entry name" value="Cysteine proteinases"/>
    <property type="match status" value="1"/>
</dbReference>
<keyword evidence="10" id="KW-1185">Reference proteome</keyword>
<dbReference type="InterPro" id="IPR013128">
    <property type="entry name" value="Peptidase_C1A"/>
</dbReference>
<evidence type="ECO:0000259" key="7">
    <source>
        <dbReference type="SMART" id="SM00645"/>
    </source>
</evidence>
<comment type="similarity">
    <text evidence="1">Belongs to the peptidase C1 family.</text>
</comment>
<keyword evidence="2" id="KW-0645">Protease</keyword>
<protein>
    <submittedName>
        <fullName evidence="9">Uncharacterized protein</fullName>
    </submittedName>
</protein>
<dbReference type="SMART" id="SM00645">
    <property type="entry name" value="Pept_C1"/>
    <property type="match status" value="1"/>
</dbReference>
<dbReference type="Proteomes" id="UP000825935">
    <property type="component" value="Chromosome 39"/>
</dbReference>
<dbReference type="InterPro" id="IPR038765">
    <property type="entry name" value="Papain-like_cys_pep_sf"/>
</dbReference>
<dbReference type="PROSITE" id="PS00139">
    <property type="entry name" value="THIOL_PROTEASE_CYS"/>
    <property type="match status" value="1"/>
</dbReference>
<evidence type="ECO:0000256" key="2">
    <source>
        <dbReference type="ARBA" id="ARBA00022670"/>
    </source>
</evidence>
<dbReference type="PANTHER" id="PTHR12411">
    <property type="entry name" value="CYSTEINE PROTEASE FAMILY C1-RELATED"/>
    <property type="match status" value="1"/>
</dbReference>
<dbReference type="PROSITE" id="PS00640">
    <property type="entry name" value="THIOL_PROTEASE_ASN"/>
    <property type="match status" value="1"/>
</dbReference>
<comment type="caution">
    <text evidence="9">The sequence shown here is derived from an EMBL/GenBank/DDBJ whole genome shotgun (WGS) entry which is preliminary data.</text>
</comment>
<proteinExistence type="inferred from homology"/>
<feature type="domain" description="Cathepsin propeptide inhibitor" evidence="8">
    <location>
        <begin position="71"/>
        <end position="133"/>
    </location>
</feature>
<dbReference type="GO" id="GO:0008234">
    <property type="term" value="F:cysteine-type peptidase activity"/>
    <property type="evidence" value="ECO:0007669"/>
    <property type="project" value="InterPro"/>
</dbReference>
<organism evidence="9 10">
    <name type="scientific">Ceratopteris richardii</name>
    <name type="common">Triangle waterfern</name>
    <dbReference type="NCBI Taxonomy" id="49495"/>
    <lineage>
        <taxon>Eukaryota</taxon>
        <taxon>Viridiplantae</taxon>
        <taxon>Streptophyta</taxon>
        <taxon>Embryophyta</taxon>
        <taxon>Tracheophyta</taxon>
        <taxon>Polypodiopsida</taxon>
        <taxon>Polypodiidae</taxon>
        <taxon>Polypodiales</taxon>
        <taxon>Pteridineae</taxon>
        <taxon>Pteridaceae</taxon>
        <taxon>Parkerioideae</taxon>
        <taxon>Ceratopteris</taxon>
    </lineage>
</organism>
<dbReference type="InterPro" id="IPR039417">
    <property type="entry name" value="Peptidase_C1A_papain-like"/>
</dbReference>
<dbReference type="OrthoDB" id="10253408at2759"/>
<dbReference type="InterPro" id="IPR000668">
    <property type="entry name" value="Peptidase_C1A_C"/>
</dbReference>
<dbReference type="InterPro" id="IPR013201">
    <property type="entry name" value="Prot_inhib_I29"/>
</dbReference>
<evidence type="ECO:0000256" key="3">
    <source>
        <dbReference type="ARBA" id="ARBA00022729"/>
    </source>
</evidence>
<feature type="domain" description="Peptidase C1A papain C-terminal" evidence="7">
    <location>
        <begin position="168"/>
        <end position="383"/>
    </location>
</feature>
<dbReference type="PROSITE" id="PS00639">
    <property type="entry name" value="THIOL_PROTEASE_HIS"/>
    <property type="match status" value="1"/>
</dbReference>
<dbReference type="Gene3D" id="3.90.70.10">
    <property type="entry name" value="Cysteine proteinases"/>
    <property type="match status" value="1"/>
</dbReference>
<dbReference type="EMBL" id="CM035444">
    <property type="protein sequence ID" value="KAH7276604.1"/>
    <property type="molecule type" value="Genomic_DNA"/>
</dbReference>
<dbReference type="GO" id="GO:0006508">
    <property type="term" value="P:proteolysis"/>
    <property type="evidence" value="ECO:0007669"/>
    <property type="project" value="UniProtKB-KW"/>
</dbReference>
<evidence type="ECO:0000256" key="5">
    <source>
        <dbReference type="ARBA" id="ARBA00023157"/>
    </source>
</evidence>
<feature type="compositionally biased region" description="Basic and acidic residues" evidence="6">
    <location>
        <begin position="146"/>
        <end position="163"/>
    </location>
</feature>
<dbReference type="SMART" id="SM00848">
    <property type="entry name" value="Inhibitor_I29"/>
    <property type="match status" value="1"/>
</dbReference>
<reference evidence="9" key="1">
    <citation type="submission" date="2021-08" db="EMBL/GenBank/DDBJ databases">
        <title>WGS assembly of Ceratopteris richardii.</title>
        <authorList>
            <person name="Marchant D.B."/>
            <person name="Chen G."/>
            <person name="Jenkins J."/>
            <person name="Shu S."/>
            <person name="Leebens-Mack J."/>
            <person name="Grimwood J."/>
            <person name="Schmutz J."/>
            <person name="Soltis P."/>
            <person name="Soltis D."/>
            <person name="Chen Z.-H."/>
        </authorList>
    </citation>
    <scope>NUCLEOTIDE SEQUENCE</scope>
    <source>
        <strain evidence="9">Whitten #5841</strain>
        <tissue evidence="9">Leaf</tissue>
    </source>
</reference>